<dbReference type="PROSITE" id="PS50835">
    <property type="entry name" value="IG_LIKE"/>
    <property type="match status" value="1"/>
</dbReference>
<gene>
    <name evidence="2" type="ORF">G5I_04461</name>
</gene>
<feature type="domain" description="Ig-like" evidence="1">
    <location>
        <begin position="19"/>
        <end position="108"/>
    </location>
</feature>
<name>F4WFQ2_ACREC</name>
<dbReference type="AlphaFoldDB" id="F4WFQ2"/>
<dbReference type="Gene3D" id="2.60.40.10">
    <property type="entry name" value="Immunoglobulins"/>
    <property type="match status" value="1"/>
</dbReference>
<dbReference type="InParanoid" id="F4WFQ2"/>
<accession>F4WFQ2</accession>
<dbReference type="Pfam" id="PF07686">
    <property type="entry name" value="V-set"/>
    <property type="match status" value="1"/>
</dbReference>
<protein>
    <recommendedName>
        <fullName evidence="1">Ig-like domain-containing protein</fullName>
    </recommendedName>
</protein>
<dbReference type="eggNOG" id="KOG3515">
    <property type="taxonomic scope" value="Eukaryota"/>
</dbReference>
<dbReference type="OrthoDB" id="6106100at2759"/>
<proteinExistence type="predicted"/>
<dbReference type="SMART" id="SM00409">
    <property type="entry name" value="IG"/>
    <property type="match status" value="1"/>
</dbReference>
<dbReference type="InterPro" id="IPR013783">
    <property type="entry name" value="Ig-like_fold"/>
</dbReference>
<keyword evidence="3" id="KW-1185">Reference proteome</keyword>
<reference evidence="2" key="1">
    <citation type="submission" date="2011-02" db="EMBL/GenBank/DDBJ databases">
        <title>The genome of the leaf-cutting ant Acromyrmex echinatior suggests key adaptations to social evolution and fungus farming.</title>
        <authorList>
            <person name="Nygaard S."/>
            <person name="Zhang G."/>
        </authorList>
    </citation>
    <scope>NUCLEOTIDE SEQUENCE</scope>
</reference>
<dbReference type="InterPro" id="IPR036179">
    <property type="entry name" value="Ig-like_dom_sf"/>
</dbReference>
<evidence type="ECO:0000313" key="3">
    <source>
        <dbReference type="Proteomes" id="UP000007755"/>
    </source>
</evidence>
<evidence type="ECO:0000313" key="2">
    <source>
        <dbReference type="EMBL" id="EGI66945.1"/>
    </source>
</evidence>
<dbReference type="Proteomes" id="UP000007755">
    <property type="component" value="Unassembled WGS sequence"/>
</dbReference>
<sequence>MFVSGSEAWLKTVKLAELGTEILLPCVLKSPQCDGLHSIKWYHGSTRIFIFSEDAGVIRGNNDIAARADIEYSSNSSRSYLKLSEIQLNNEGLYKCEATYMAVNRECNNVQHVLLNVTGAIHYIMQHYRSKIKFVYQTGYEGGRGERERERAQYQNFVFSKIRIRNTSSNFDVLYEVYKHFSDIL</sequence>
<dbReference type="EMBL" id="GL888122">
    <property type="protein sequence ID" value="EGI66945.1"/>
    <property type="molecule type" value="Genomic_DNA"/>
</dbReference>
<organism evidence="3">
    <name type="scientific">Acromyrmex echinatior</name>
    <name type="common">Panamanian leafcutter ant</name>
    <name type="synonym">Acromyrmex octospinosus echinatior</name>
    <dbReference type="NCBI Taxonomy" id="103372"/>
    <lineage>
        <taxon>Eukaryota</taxon>
        <taxon>Metazoa</taxon>
        <taxon>Ecdysozoa</taxon>
        <taxon>Arthropoda</taxon>
        <taxon>Hexapoda</taxon>
        <taxon>Insecta</taxon>
        <taxon>Pterygota</taxon>
        <taxon>Neoptera</taxon>
        <taxon>Endopterygota</taxon>
        <taxon>Hymenoptera</taxon>
        <taxon>Apocrita</taxon>
        <taxon>Aculeata</taxon>
        <taxon>Formicoidea</taxon>
        <taxon>Formicidae</taxon>
        <taxon>Myrmicinae</taxon>
        <taxon>Acromyrmex</taxon>
    </lineage>
</organism>
<dbReference type="InterPro" id="IPR003599">
    <property type="entry name" value="Ig_sub"/>
</dbReference>
<dbReference type="SUPFAM" id="SSF48726">
    <property type="entry name" value="Immunoglobulin"/>
    <property type="match status" value="1"/>
</dbReference>
<dbReference type="InterPro" id="IPR007110">
    <property type="entry name" value="Ig-like_dom"/>
</dbReference>
<dbReference type="InterPro" id="IPR013106">
    <property type="entry name" value="Ig_V-set"/>
</dbReference>
<evidence type="ECO:0000259" key="1">
    <source>
        <dbReference type="PROSITE" id="PS50835"/>
    </source>
</evidence>